<evidence type="ECO:0000256" key="4">
    <source>
        <dbReference type="ARBA" id="ARBA00022825"/>
    </source>
</evidence>
<accession>A0A7Y0DZB3</accession>
<gene>
    <name evidence="6" type="ORF">HH303_07770</name>
</gene>
<evidence type="ECO:0000313" key="6">
    <source>
        <dbReference type="EMBL" id="NMM44372.1"/>
    </source>
</evidence>
<evidence type="ECO:0000256" key="1">
    <source>
        <dbReference type="ARBA" id="ARBA00008683"/>
    </source>
</evidence>
<dbReference type="InterPro" id="IPR047272">
    <property type="entry name" value="S49_SppA_C"/>
</dbReference>
<dbReference type="EMBL" id="JABBNT010000002">
    <property type="protein sequence ID" value="NMM44372.1"/>
    <property type="molecule type" value="Genomic_DNA"/>
</dbReference>
<evidence type="ECO:0000256" key="2">
    <source>
        <dbReference type="ARBA" id="ARBA00022670"/>
    </source>
</evidence>
<comment type="similarity">
    <text evidence="1">Belongs to the peptidase S49 family.</text>
</comment>
<evidence type="ECO:0000259" key="5">
    <source>
        <dbReference type="Pfam" id="PF01343"/>
    </source>
</evidence>
<dbReference type="RefSeq" id="WP_169624661.1">
    <property type="nucleotide sequence ID" value="NZ_JABBNT010000002.1"/>
</dbReference>
<proteinExistence type="inferred from homology"/>
<dbReference type="PANTHER" id="PTHR42987">
    <property type="entry name" value="PEPTIDASE S49"/>
    <property type="match status" value="1"/>
</dbReference>
<dbReference type="PANTHER" id="PTHR42987:SF8">
    <property type="entry name" value="PROTEINASE"/>
    <property type="match status" value="1"/>
</dbReference>
<evidence type="ECO:0000256" key="3">
    <source>
        <dbReference type="ARBA" id="ARBA00022801"/>
    </source>
</evidence>
<sequence length="295" mass="31773">MTHSTNNAAASVQPKSGLDTLLSKLPYMNRTPVVAVVRLEGVIGKGGVGRRGLTLDSVAPQLRQAFSLRGVAAVALEINSPGGSPVQSDLIATRIRALSEEKGVPVFAFCEDAAASGGYWLACAADEIHAMPGSIVGSIGVVSAGFGFVDAIGKLGIERRVHTAGTEKAILDPFQPEKKADLEILKRIQVDLHDQFKTWIEKRRTGKLTDARDLFTGAFWTGREAVGLGLVDGLGDCRSVMRARFGDKTRFRSFSKPKSRIQRLIGLGGDQKIGDLADAAMDRLEERIYWQKIGL</sequence>
<dbReference type="InterPro" id="IPR029045">
    <property type="entry name" value="ClpP/crotonase-like_dom_sf"/>
</dbReference>
<comment type="caution">
    <text evidence="6">The sequence shown here is derived from an EMBL/GenBank/DDBJ whole genome shotgun (WGS) entry which is preliminary data.</text>
</comment>
<keyword evidence="3" id="KW-0378">Hydrolase</keyword>
<feature type="domain" description="Peptidase S49" evidence="5">
    <location>
        <begin position="101"/>
        <end position="241"/>
    </location>
</feature>
<dbReference type="SUPFAM" id="SSF52096">
    <property type="entry name" value="ClpP/crotonase"/>
    <property type="match status" value="1"/>
</dbReference>
<dbReference type="InterPro" id="IPR002142">
    <property type="entry name" value="Peptidase_S49"/>
</dbReference>
<dbReference type="CDD" id="cd07023">
    <property type="entry name" value="S49_Sppa_N_C"/>
    <property type="match status" value="1"/>
</dbReference>
<organism evidence="6 7">
    <name type="scientific">Pacificispira spongiicola</name>
    <dbReference type="NCBI Taxonomy" id="2729598"/>
    <lineage>
        <taxon>Bacteria</taxon>
        <taxon>Pseudomonadati</taxon>
        <taxon>Pseudomonadota</taxon>
        <taxon>Alphaproteobacteria</taxon>
        <taxon>Rhodospirillales</taxon>
        <taxon>Rhodospirillaceae</taxon>
        <taxon>Pacificispira</taxon>
    </lineage>
</organism>
<dbReference type="AlphaFoldDB" id="A0A7Y0DZB3"/>
<protein>
    <submittedName>
        <fullName evidence="6">S49 family peptidase</fullName>
    </submittedName>
</protein>
<dbReference type="Gene3D" id="3.90.226.10">
    <property type="entry name" value="2-enoyl-CoA Hydratase, Chain A, domain 1"/>
    <property type="match status" value="1"/>
</dbReference>
<evidence type="ECO:0000313" key="7">
    <source>
        <dbReference type="Proteomes" id="UP000539372"/>
    </source>
</evidence>
<dbReference type="GO" id="GO:0008236">
    <property type="term" value="F:serine-type peptidase activity"/>
    <property type="evidence" value="ECO:0007669"/>
    <property type="project" value="UniProtKB-KW"/>
</dbReference>
<dbReference type="Gene3D" id="6.20.330.10">
    <property type="match status" value="1"/>
</dbReference>
<keyword evidence="4" id="KW-0720">Serine protease</keyword>
<dbReference type="GO" id="GO:0006508">
    <property type="term" value="P:proteolysis"/>
    <property type="evidence" value="ECO:0007669"/>
    <property type="project" value="UniProtKB-KW"/>
</dbReference>
<dbReference type="Pfam" id="PF01343">
    <property type="entry name" value="Peptidase_S49"/>
    <property type="match status" value="1"/>
</dbReference>
<keyword evidence="7" id="KW-1185">Reference proteome</keyword>
<name>A0A7Y0DZB3_9PROT</name>
<dbReference type="Proteomes" id="UP000539372">
    <property type="component" value="Unassembled WGS sequence"/>
</dbReference>
<reference evidence="6 7" key="1">
    <citation type="submission" date="2020-04" db="EMBL/GenBank/DDBJ databases">
        <title>Rhodospirillaceae bacterium KN72 isolated from deep sea.</title>
        <authorList>
            <person name="Zhang D.-C."/>
        </authorList>
    </citation>
    <scope>NUCLEOTIDE SEQUENCE [LARGE SCALE GENOMIC DNA]</scope>
    <source>
        <strain evidence="6 7">KN72</strain>
    </source>
</reference>
<keyword evidence="2" id="KW-0645">Protease</keyword>